<evidence type="ECO:0000256" key="1">
    <source>
        <dbReference type="SAM" id="Phobius"/>
    </source>
</evidence>
<proteinExistence type="predicted"/>
<keyword evidence="1" id="KW-0812">Transmembrane</keyword>
<dbReference type="EMBL" id="JAACJK010000221">
    <property type="protein sequence ID" value="KAF5314782.1"/>
    <property type="molecule type" value="Genomic_DNA"/>
</dbReference>
<keyword evidence="3" id="KW-1185">Reference proteome</keyword>
<comment type="caution">
    <text evidence="2">The sequence shown here is derived from an EMBL/GenBank/DDBJ whole genome shotgun (WGS) entry which is preliminary data.</text>
</comment>
<dbReference type="AlphaFoldDB" id="A0A8H5B309"/>
<dbReference type="Proteomes" id="UP000541558">
    <property type="component" value="Unassembled WGS sequence"/>
</dbReference>
<feature type="transmembrane region" description="Helical" evidence="1">
    <location>
        <begin position="37"/>
        <end position="56"/>
    </location>
</feature>
<feature type="transmembrane region" description="Helical" evidence="1">
    <location>
        <begin position="117"/>
        <end position="139"/>
    </location>
</feature>
<reference evidence="2 3" key="1">
    <citation type="journal article" date="2020" name="ISME J.">
        <title>Uncovering the hidden diversity of litter-decomposition mechanisms in mushroom-forming fungi.</title>
        <authorList>
            <person name="Floudas D."/>
            <person name="Bentzer J."/>
            <person name="Ahren D."/>
            <person name="Johansson T."/>
            <person name="Persson P."/>
            <person name="Tunlid A."/>
        </authorList>
    </citation>
    <scope>NUCLEOTIDE SEQUENCE [LARGE SCALE GENOMIC DNA]</scope>
    <source>
        <strain evidence="2 3">CBS 175.51</strain>
    </source>
</reference>
<gene>
    <name evidence="2" type="ORF">D9611_007132</name>
</gene>
<sequence length="141" mass="15319">MNTNSGAVLDRAALIAIAQTNRSALANTPKNPRTIELSLWASVVFAGGAFICSALRLGVLTFWAILVTTFLTIIFQAIVLFRLTKEKRRSKQQQDVVNTQNGAPVAASRAPYITAMLPVVICAWILTVFWTITSIAVAVEQ</sequence>
<evidence type="ECO:0000313" key="3">
    <source>
        <dbReference type="Proteomes" id="UP000541558"/>
    </source>
</evidence>
<keyword evidence="1" id="KW-0472">Membrane</keyword>
<name>A0A8H5B309_9AGAR</name>
<accession>A0A8H5B309</accession>
<keyword evidence="1" id="KW-1133">Transmembrane helix</keyword>
<organism evidence="2 3">
    <name type="scientific">Ephemerocybe angulata</name>
    <dbReference type="NCBI Taxonomy" id="980116"/>
    <lineage>
        <taxon>Eukaryota</taxon>
        <taxon>Fungi</taxon>
        <taxon>Dikarya</taxon>
        <taxon>Basidiomycota</taxon>
        <taxon>Agaricomycotina</taxon>
        <taxon>Agaricomycetes</taxon>
        <taxon>Agaricomycetidae</taxon>
        <taxon>Agaricales</taxon>
        <taxon>Agaricineae</taxon>
        <taxon>Psathyrellaceae</taxon>
        <taxon>Ephemerocybe</taxon>
    </lineage>
</organism>
<protein>
    <submittedName>
        <fullName evidence="2">Uncharacterized protein</fullName>
    </submittedName>
</protein>
<evidence type="ECO:0000313" key="2">
    <source>
        <dbReference type="EMBL" id="KAF5314782.1"/>
    </source>
</evidence>
<feature type="transmembrane region" description="Helical" evidence="1">
    <location>
        <begin position="62"/>
        <end position="83"/>
    </location>
</feature>